<sequence length="335" mass="35807">CVHAYMHVCIMCVHVYMCMCVYVCTCACACTSMHFLCTQTCVYACVHMCVPACTCVPGCLPAFARLRVPVSLCARAVGPRVCAHTCRCVCASGGCLYTGSSVCMLAWGCVRRSAWVAPAALPLPCVCARVWSVCRGSCVWVCTCVCMRVGVHACVYMCVHACVCMHVCAYVLMQMCANVHATVSACMYVHVCVQLCACTCVCARVLCVRACAWKCACMCVHACVCACVSVHVCAYASGVPTSPPATWRVPMSLCPRVPMSLRPHVPVSPCPHVPVSPCPRVPAVRTGPCCLPQRCAEDGDGVLGDWAWMQGGRGMWGVEANTSGMQDTDVSGTWN</sequence>
<keyword evidence="2" id="KW-1185">Reference proteome</keyword>
<organism evidence="1 2">
    <name type="scientific">Anser brachyrhynchus</name>
    <name type="common">Pink-footed goose</name>
    <dbReference type="NCBI Taxonomy" id="132585"/>
    <lineage>
        <taxon>Eukaryota</taxon>
        <taxon>Metazoa</taxon>
        <taxon>Chordata</taxon>
        <taxon>Craniata</taxon>
        <taxon>Vertebrata</taxon>
        <taxon>Euteleostomi</taxon>
        <taxon>Archelosauria</taxon>
        <taxon>Archosauria</taxon>
        <taxon>Dinosauria</taxon>
        <taxon>Saurischia</taxon>
        <taxon>Theropoda</taxon>
        <taxon>Coelurosauria</taxon>
        <taxon>Aves</taxon>
        <taxon>Neognathae</taxon>
        <taxon>Galloanserae</taxon>
        <taxon>Anseriformes</taxon>
        <taxon>Anatidae</taxon>
        <taxon>Anserinae</taxon>
        <taxon>Anser</taxon>
    </lineage>
</organism>
<dbReference type="Proteomes" id="UP000694426">
    <property type="component" value="Unplaced"/>
</dbReference>
<proteinExistence type="predicted"/>
<evidence type="ECO:0000313" key="2">
    <source>
        <dbReference type="Proteomes" id="UP000694426"/>
    </source>
</evidence>
<reference evidence="1" key="1">
    <citation type="submission" date="2025-08" db="UniProtKB">
        <authorList>
            <consortium name="Ensembl"/>
        </authorList>
    </citation>
    <scope>IDENTIFICATION</scope>
</reference>
<accession>A0A8B9CQH2</accession>
<protein>
    <submittedName>
        <fullName evidence="1">Uncharacterized protein</fullName>
    </submittedName>
</protein>
<evidence type="ECO:0000313" key="1">
    <source>
        <dbReference type="Ensembl" id="ENSABRP00000022514.1"/>
    </source>
</evidence>
<dbReference type="Ensembl" id="ENSABRT00000031634.1">
    <property type="protein sequence ID" value="ENSABRP00000022514.1"/>
    <property type="gene ID" value="ENSABRG00000019056.1"/>
</dbReference>
<dbReference type="AlphaFoldDB" id="A0A8B9CQH2"/>
<reference evidence="1" key="2">
    <citation type="submission" date="2025-09" db="UniProtKB">
        <authorList>
            <consortium name="Ensembl"/>
        </authorList>
    </citation>
    <scope>IDENTIFICATION</scope>
</reference>
<name>A0A8B9CQH2_9AVES</name>